<dbReference type="AlphaFoldDB" id="A0A2Z6SG30"/>
<dbReference type="PANTHER" id="PTHR47549">
    <property type="entry name" value="GOLGI APPARATUS MEMBRANE PROTEIN TVP38-RELATED"/>
    <property type="match status" value="1"/>
</dbReference>
<evidence type="ECO:0000256" key="5">
    <source>
        <dbReference type="ARBA" id="ARBA00020673"/>
    </source>
</evidence>
<evidence type="ECO:0000256" key="8">
    <source>
        <dbReference type="ARBA" id="ARBA00023034"/>
    </source>
</evidence>
<dbReference type="InterPro" id="IPR032816">
    <property type="entry name" value="VTT_dom"/>
</dbReference>
<keyword evidence="8" id="KW-0333">Golgi apparatus</keyword>
<comment type="subcellular location">
    <subcellularLocation>
        <location evidence="2">Golgi apparatus membrane</location>
        <topology evidence="2">Multi-pass membrane protein</topology>
    </subcellularLocation>
</comment>
<keyword evidence="9 10" id="KW-0472">Membrane</keyword>
<feature type="transmembrane region" description="Helical" evidence="10">
    <location>
        <begin position="101"/>
        <end position="133"/>
    </location>
</feature>
<evidence type="ECO:0000259" key="11">
    <source>
        <dbReference type="Pfam" id="PF09335"/>
    </source>
</evidence>
<comment type="function">
    <text evidence="1">Golgi membrane protein involved in vesicular trafficking and spindle migration.</text>
</comment>
<sequence length="302" mass="34073">MPNIIEFFREMPRRKKLTLLLTSVIVIVLTILFFIFEKPIMRGNLVNNNNIIYDGQDIHNNNFYTLAPLAEEIRGLKFGYLIIGGIIIASSIPPVPGYGSMIFICGFIYGFPLGFAPAYIFALIGASFSFFVCRSVCLGYARKLTKKKGNFQKLTLAIEEGGFKIIFLIRLSPFPFPWSNAFFGTIQTVSFWKFFLATALSLPKLLIYIFIGSRFGNLTEEMDSTSRTINYITLAVGCILLIFAAWYIYRKMNASVNAAAVKRLLEMEESGSLDRLDLSEIVSSEIYGDELVVEVDERGKLK</sequence>
<feature type="domain" description="VTT" evidence="11">
    <location>
        <begin position="100"/>
        <end position="213"/>
    </location>
</feature>
<comment type="caution">
    <text evidence="12">The sequence shown here is derived from an EMBL/GenBank/DDBJ whole genome shotgun (WGS) entry which is preliminary data.</text>
</comment>
<dbReference type="Pfam" id="PF09335">
    <property type="entry name" value="VTT_dom"/>
    <property type="match status" value="1"/>
</dbReference>
<evidence type="ECO:0000313" key="12">
    <source>
        <dbReference type="EMBL" id="GBC08912.1"/>
    </source>
</evidence>
<dbReference type="EMBL" id="BEXD01004258">
    <property type="protein sequence ID" value="GBC08912.1"/>
    <property type="molecule type" value="Genomic_DNA"/>
</dbReference>
<evidence type="ECO:0000256" key="2">
    <source>
        <dbReference type="ARBA" id="ARBA00004653"/>
    </source>
</evidence>
<feature type="transmembrane region" description="Helical" evidence="10">
    <location>
        <begin position="17"/>
        <end position="36"/>
    </location>
</feature>
<reference evidence="12 13" key="1">
    <citation type="submission" date="2017-11" db="EMBL/GenBank/DDBJ databases">
        <title>The genome of Rhizophagus clarus HR1 reveals common genetic basis of auxotrophy among arbuscular mycorrhizal fungi.</title>
        <authorList>
            <person name="Kobayashi Y."/>
        </authorList>
    </citation>
    <scope>NUCLEOTIDE SEQUENCE [LARGE SCALE GENOMIC DNA]</scope>
    <source>
        <strain evidence="12 13">HR1</strain>
    </source>
</reference>
<comment type="similarity">
    <text evidence="3">Belongs to the TVP38/TMEM64 family.</text>
</comment>
<evidence type="ECO:0000256" key="9">
    <source>
        <dbReference type="ARBA" id="ARBA00023136"/>
    </source>
</evidence>
<evidence type="ECO:0000256" key="1">
    <source>
        <dbReference type="ARBA" id="ARBA00002978"/>
    </source>
</evidence>
<dbReference type="Proteomes" id="UP000247702">
    <property type="component" value="Unassembled WGS sequence"/>
</dbReference>
<evidence type="ECO:0000256" key="3">
    <source>
        <dbReference type="ARBA" id="ARBA00008640"/>
    </source>
</evidence>
<gene>
    <name evidence="12" type="ORF">RclHR1_08490006</name>
</gene>
<evidence type="ECO:0000256" key="10">
    <source>
        <dbReference type="SAM" id="Phobius"/>
    </source>
</evidence>
<evidence type="ECO:0000256" key="4">
    <source>
        <dbReference type="ARBA" id="ARBA00013533"/>
    </source>
</evidence>
<keyword evidence="13" id="KW-1185">Reference proteome</keyword>
<organism evidence="12 13">
    <name type="scientific">Rhizophagus clarus</name>
    <dbReference type="NCBI Taxonomy" id="94130"/>
    <lineage>
        <taxon>Eukaryota</taxon>
        <taxon>Fungi</taxon>
        <taxon>Fungi incertae sedis</taxon>
        <taxon>Mucoromycota</taxon>
        <taxon>Glomeromycotina</taxon>
        <taxon>Glomeromycetes</taxon>
        <taxon>Glomerales</taxon>
        <taxon>Glomeraceae</taxon>
        <taxon>Rhizophagus</taxon>
    </lineage>
</organism>
<evidence type="ECO:0000313" key="13">
    <source>
        <dbReference type="Proteomes" id="UP000247702"/>
    </source>
</evidence>
<keyword evidence="7 10" id="KW-1133">Transmembrane helix</keyword>
<feature type="transmembrane region" description="Helical" evidence="10">
    <location>
        <begin position="191"/>
        <end position="211"/>
    </location>
</feature>
<feature type="transmembrane region" description="Helical" evidence="10">
    <location>
        <begin position="231"/>
        <end position="249"/>
    </location>
</feature>
<accession>A0A2Z6SG30</accession>
<evidence type="ECO:0000256" key="7">
    <source>
        <dbReference type="ARBA" id="ARBA00022989"/>
    </source>
</evidence>
<dbReference type="InterPro" id="IPR051076">
    <property type="entry name" value="Golgi_membrane_TVP38/TMEM64"/>
</dbReference>
<name>A0A2Z6SG30_9GLOM</name>
<dbReference type="STRING" id="94130.A0A2Z6SG30"/>
<protein>
    <recommendedName>
        <fullName evidence="4">Golgi apparatus membrane protein TVP38</fullName>
    </recommendedName>
    <alternativeName>
        <fullName evidence="5">Golgi apparatus membrane protein tvp38</fullName>
    </alternativeName>
</protein>
<proteinExistence type="inferred from homology"/>
<evidence type="ECO:0000256" key="6">
    <source>
        <dbReference type="ARBA" id="ARBA00022692"/>
    </source>
</evidence>
<dbReference type="GO" id="GO:0000139">
    <property type="term" value="C:Golgi membrane"/>
    <property type="evidence" value="ECO:0007669"/>
    <property type="project" value="UniProtKB-SubCell"/>
</dbReference>
<keyword evidence="6 10" id="KW-0812">Transmembrane</keyword>